<evidence type="ECO:0000256" key="3">
    <source>
        <dbReference type="ARBA" id="ARBA00022833"/>
    </source>
</evidence>
<dbReference type="CDD" id="cd16461">
    <property type="entry name" value="RING-H2_EL5-like"/>
    <property type="match status" value="1"/>
</dbReference>
<dbReference type="PROSITE" id="PS50089">
    <property type="entry name" value="ZF_RING_2"/>
    <property type="match status" value="1"/>
</dbReference>
<evidence type="ECO:0000256" key="2">
    <source>
        <dbReference type="ARBA" id="ARBA00022771"/>
    </source>
</evidence>
<feature type="compositionally biased region" description="Polar residues" evidence="5">
    <location>
        <begin position="248"/>
        <end position="259"/>
    </location>
</feature>
<feature type="region of interest" description="Disordered" evidence="5">
    <location>
        <begin position="492"/>
        <end position="593"/>
    </location>
</feature>
<keyword evidence="2 4" id="KW-0863">Zinc-finger</keyword>
<dbReference type="SMART" id="SM00184">
    <property type="entry name" value="RING"/>
    <property type="match status" value="1"/>
</dbReference>
<evidence type="ECO:0000256" key="5">
    <source>
        <dbReference type="SAM" id="MobiDB-lite"/>
    </source>
</evidence>
<dbReference type="InterPro" id="IPR011016">
    <property type="entry name" value="Znf_RING-CH"/>
</dbReference>
<feature type="region of interest" description="Disordered" evidence="5">
    <location>
        <begin position="606"/>
        <end position="659"/>
    </location>
</feature>
<sequence>MGQSSSTQRDLPDTGYPTHHTPIERGSQPRYEDMNHRQTVEHNGDGGPPTGEMSAHDYDQGMLPDQPNERSESWRQYMRSARPMRSIDEDGLEYEVPPREVRNAAFARMTARRQSTMSRLGSRLLPNSVIRGLLNSQEETPAEGHAHRHGLINRPVPRTEAPHTTGRFSPFGSRGITRRRSTQSSYFPPRGETAGIPDGPTNAPYRDPADQIPEPTRATWRRSVRLNRMRHSISSPISHIFGQPHSGLPSQESAPTSDPSFDDREMDTRLDYIEPPHELDSVEPAIQPEDSLASLGAGPPNPNLMRRLPGLIRARSSRVLRREEQTPLSRVLQLAAAAIAAQLSGTPGPALPNIQALGNDGIDGSLENFIQSLQHATSGQAQPTPSGEGSSNVSNEAPAQPVNFLRVFRFANSETPAGPDIPGQNTSGANDRGATNDNMDVDEPGEGEGRTVTLVVVGVRSVPSANGGIGEQPAGPAPGLDALLGLPFLPPSVIPRPPGAPVDPAPAGDGQSRLQIPRQFFNHSGPQAPTGPPMFARPPPPTAARRMSEPHPPLFESPPGPHPPPSTPAEHAVSTGSSGTSTPSRRPSSASALPSELPAQIYGQPMQPTVEPTREPPAFNPAHQRRRSDSEFARHRALGSGSVRRNGMVEPDQPPPNGGRSWLIYVVGTNLSANHPALTTPSLFTDNPTYEDMILLSSLLGPAKPPVASQTDINSAGGLFRLVEYGGSLVAEALEGLRSLQLQDGERCLICLSDYEVAEEVRELNKCKHVFHKECIDQWLTTGRNSCPLCRGQGVHENAPDSAPGPTAPDSAPTAV</sequence>
<dbReference type="AlphaFoldDB" id="A0A9W4J9Y5"/>
<evidence type="ECO:0000313" key="8">
    <source>
        <dbReference type="Proteomes" id="UP001152592"/>
    </source>
</evidence>
<feature type="region of interest" description="Disordered" evidence="5">
    <location>
        <begin position="375"/>
        <end position="397"/>
    </location>
</feature>
<dbReference type="SMART" id="SM00744">
    <property type="entry name" value="RINGv"/>
    <property type="match status" value="1"/>
</dbReference>
<evidence type="ECO:0000259" key="6">
    <source>
        <dbReference type="PROSITE" id="PS50089"/>
    </source>
</evidence>
<dbReference type="GO" id="GO:0016567">
    <property type="term" value="P:protein ubiquitination"/>
    <property type="evidence" value="ECO:0007669"/>
    <property type="project" value="TreeGrafter"/>
</dbReference>
<reference evidence="7" key="1">
    <citation type="submission" date="2021-07" db="EMBL/GenBank/DDBJ databases">
        <authorList>
            <person name="Branca A.L. A."/>
        </authorList>
    </citation>
    <scope>NUCLEOTIDE SEQUENCE</scope>
</reference>
<organism evidence="7 8">
    <name type="scientific">Penicillium salamii</name>
    <dbReference type="NCBI Taxonomy" id="1612424"/>
    <lineage>
        <taxon>Eukaryota</taxon>
        <taxon>Fungi</taxon>
        <taxon>Dikarya</taxon>
        <taxon>Ascomycota</taxon>
        <taxon>Pezizomycotina</taxon>
        <taxon>Eurotiomycetes</taxon>
        <taxon>Eurotiomycetidae</taxon>
        <taxon>Eurotiales</taxon>
        <taxon>Aspergillaceae</taxon>
        <taxon>Penicillium</taxon>
    </lineage>
</organism>
<feature type="compositionally biased region" description="Low complexity" evidence="5">
    <location>
        <begin position="568"/>
        <end position="592"/>
    </location>
</feature>
<feature type="region of interest" description="Disordered" evidence="5">
    <location>
        <begin position="1"/>
        <end position="73"/>
    </location>
</feature>
<dbReference type="OrthoDB" id="16510at2759"/>
<accession>A0A9W4J9Y5</accession>
<comment type="caution">
    <text evidence="7">The sequence shown here is derived from an EMBL/GenBank/DDBJ whole genome shotgun (WGS) entry which is preliminary data.</text>
</comment>
<dbReference type="InterPro" id="IPR001841">
    <property type="entry name" value="Znf_RING"/>
</dbReference>
<keyword evidence="3" id="KW-0862">Zinc</keyword>
<feature type="compositionally biased region" description="Pro residues" evidence="5">
    <location>
        <begin position="550"/>
        <end position="567"/>
    </location>
</feature>
<dbReference type="SUPFAM" id="SSF57850">
    <property type="entry name" value="RING/U-box"/>
    <property type="match status" value="1"/>
</dbReference>
<name>A0A9W4J9Y5_9EURO</name>
<dbReference type="PRINTS" id="PR01217">
    <property type="entry name" value="PRICHEXTENSN"/>
</dbReference>
<dbReference type="PANTHER" id="PTHR45969:SF69">
    <property type="entry name" value="FINGER DOMAIN PROTEIN, PUTATIVE (AFU_ORTHOLOGUE AFUA_3G12190)-RELATED"/>
    <property type="match status" value="1"/>
</dbReference>
<feature type="compositionally biased region" description="Basic and acidic residues" evidence="5">
    <location>
        <begin position="30"/>
        <end position="44"/>
    </location>
</feature>
<feature type="region of interest" description="Disordered" evidence="5">
    <location>
        <begin position="140"/>
        <end position="213"/>
    </location>
</feature>
<protein>
    <recommendedName>
        <fullName evidence="6">RING-type domain-containing protein</fullName>
    </recommendedName>
</protein>
<evidence type="ECO:0000256" key="1">
    <source>
        <dbReference type="ARBA" id="ARBA00022723"/>
    </source>
</evidence>
<dbReference type="GO" id="GO:0061630">
    <property type="term" value="F:ubiquitin protein ligase activity"/>
    <property type="evidence" value="ECO:0007669"/>
    <property type="project" value="TreeGrafter"/>
</dbReference>
<evidence type="ECO:0000313" key="7">
    <source>
        <dbReference type="EMBL" id="CAG8379536.1"/>
    </source>
</evidence>
<feature type="compositionally biased region" description="Pro residues" evidence="5">
    <location>
        <begin position="529"/>
        <end position="542"/>
    </location>
</feature>
<dbReference type="Gene3D" id="3.30.40.10">
    <property type="entry name" value="Zinc/RING finger domain, C3HC4 (zinc finger)"/>
    <property type="match status" value="1"/>
</dbReference>
<dbReference type="Pfam" id="PF13639">
    <property type="entry name" value="zf-RING_2"/>
    <property type="match status" value="1"/>
</dbReference>
<dbReference type="PANTHER" id="PTHR45969">
    <property type="entry name" value="RING ZINC FINGER PROTEIN-RELATED"/>
    <property type="match status" value="1"/>
</dbReference>
<dbReference type="EMBL" id="CAJVPD010000235">
    <property type="protein sequence ID" value="CAG8379536.1"/>
    <property type="molecule type" value="Genomic_DNA"/>
</dbReference>
<feature type="domain" description="RING-type" evidence="6">
    <location>
        <begin position="748"/>
        <end position="791"/>
    </location>
</feature>
<dbReference type="InterPro" id="IPR013083">
    <property type="entry name" value="Znf_RING/FYVE/PHD"/>
</dbReference>
<feature type="compositionally biased region" description="Polar residues" evidence="5">
    <location>
        <begin position="423"/>
        <end position="438"/>
    </location>
</feature>
<gene>
    <name evidence="7" type="ORF">PSALAMII_LOCUS5549</name>
</gene>
<feature type="region of interest" description="Disordered" evidence="5">
    <location>
        <begin position="797"/>
        <end position="816"/>
    </location>
</feature>
<feature type="region of interest" description="Disordered" evidence="5">
    <location>
        <begin position="237"/>
        <end position="264"/>
    </location>
</feature>
<proteinExistence type="predicted"/>
<evidence type="ECO:0000256" key="4">
    <source>
        <dbReference type="PROSITE-ProRule" id="PRU00175"/>
    </source>
</evidence>
<feature type="region of interest" description="Disordered" evidence="5">
    <location>
        <begin position="413"/>
        <end position="447"/>
    </location>
</feature>
<dbReference type="GO" id="GO:0008270">
    <property type="term" value="F:zinc ion binding"/>
    <property type="evidence" value="ECO:0007669"/>
    <property type="project" value="UniProtKB-KW"/>
</dbReference>
<feature type="compositionally biased region" description="Pro residues" evidence="5">
    <location>
        <begin position="492"/>
        <end position="504"/>
    </location>
</feature>
<keyword evidence="1" id="KW-0479">Metal-binding</keyword>
<dbReference type="Proteomes" id="UP001152592">
    <property type="component" value="Unassembled WGS sequence"/>
</dbReference>